<dbReference type="EC" id="4.1.1.86" evidence="8"/>
<evidence type="ECO:0000256" key="6">
    <source>
        <dbReference type="PIRSR" id="PIRSR602129-50"/>
    </source>
</evidence>
<evidence type="ECO:0000256" key="5">
    <source>
        <dbReference type="ARBA" id="ARBA00023239"/>
    </source>
</evidence>
<protein>
    <submittedName>
        <fullName evidence="8">L-2,4-diaminobutyrate decarboxylase</fullName>
        <ecNumber evidence="8">4.1.1.86</ecNumber>
    </submittedName>
</protein>
<evidence type="ECO:0000256" key="3">
    <source>
        <dbReference type="ARBA" id="ARBA00022793"/>
    </source>
</evidence>
<organism evidence="8 9">
    <name type="scientific">Anatilimnocola aggregata</name>
    <dbReference type="NCBI Taxonomy" id="2528021"/>
    <lineage>
        <taxon>Bacteria</taxon>
        <taxon>Pseudomonadati</taxon>
        <taxon>Planctomycetota</taxon>
        <taxon>Planctomycetia</taxon>
        <taxon>Pirellulales</taxon>
        <taxon>Pirellulaceae</taxon>
        <taxon>Anatilimnocola</taxon>
    </lineage>
</organism>
<reference evidence="8 9" key="1">
    <citation type="submission" date="2019-02" db="EMBL/GenBank/DDBJ databases">
        <title>Deep-cultivation of Planctomycetes and their phenomic and genomic characterization uncovers novel biology.</title>
        <authorList>
            <person name="Wiegand S."/>
            <person name="Jogler M."/>
            <person name="Boedeker C."/>
            <person name="Pinto D."/>
            <person name="Vollmers J."/>
            <person name="Rivas-Marin E."/>
            <person name="Kohn T."/>
            <person name="Peeters S.H."/>
            <person name="Heuer A."/>
            <person name="Rast P."/>
            <person name="Oberbeckmann S."/>
            <person name="Bunk B."/>
            <person name="Jeske O."/>
            <person name="Meyerdierks A."/>
            <person name="Storesund J.E."/>
            <person name="Kallscheuer N."/>
            <person name="Luecker S."/>
            <person name="Lage O.M."/>
            <person name="Pohl T."/>
            <person name="Merkel B.J."/>
            <person name="Hornburger P."/>
            <person name="Mueller R.-W."/>
            <person name="Bruemmer F."/>
            <person name="Labrenz M."/>
            <person name="Spormann A.M."/>
            <person name="Op den Camp H."/>
            <person name="Overmann J."/>
            <person name="Amann R."/>
            <person name="Jetten M.S.M."/>
            <person name="Mascher T."/>
            <person name="Medema M.H."/>
            <person name="Devos D.P."/>
            <person name="Kaster A.-K."/>
            <person name="Ovreas L."/>
            <person name="Rohde M."/>
            <person name="Galperin M.Y."/>
            <person name="Jogler C."/>
        </authorList>
    </citation>
    <scope>NUCLEOTIDE SEQUENCE [LARGE SCALE GENOMIC DNA]</scope>
    <source>
        <strain evidence="8 9">ETA_A8</strain>
    </source>
</reference>
<evidence type="ECO:0000256" key="7">
    <source>
        <dbReference type="RuleBase" id="RU000382"/>
    </source>
</evidence>
<evidence type="ECO:0000313" key="8">
    <source>
        <dbReference type="EMBL" id="QDU30715.1"/>
    </source>
</evidence>
<dbReference type="PANTHER" id="PTHR45677">
    <property type="entry name" value="GLUTAMATE DECARBOXYLASE-RELATED"/>
    <property type="match status" value="1"/>
</dbReference>
<dbReference type="InterPro" id="IPR015422">
    <property type="entry name" value="PyrdxlP-dep_Trfase_small"/>
</dbReference>
<keyword evidence="4 6" id="KW-0663">Pyridoxal phosphate</keyword>
<dbReference type="Pfam" id="PF00282">
    <property type="entry name" value="Pyridoxal_deC"/>
    <property type="match status" value="2"/>
</dbReference>
<dbReference type="GO" id="GO:0030170">
    <property type="term" value="F:pyridoxal phosphate binding"/>
    <property type="evidence" value="ECO:0007669"/>
    <property type="project" value="InterPro"/>
</dbReference>
<dbReference type="GO" id="GO:0005737">
    <property type="term" value="C:cytoplasm"/>
    <property type="evidence" value="ECO:0007669"/>
    <property type="project" value="TreeGrafter"/>
</dbReference>
<dbReference type="GO" id="GO:0019752">
    <property type="term" value="P:carboxylic acid metabolic process"/>
    <property type="evidence" value="ECO:0007669"/>
    <property type="project" value="InterPro"/>
</dbReference>
<dbReference type="InterPro" id="IPR015424">
    <property type="entry name" value="PyrdxlP-dep_Trfase"/>
</dbReference>
<dbReference type="PANTHER" id="PTHR45677:SF8">
    <property type="entry name" value="CYSTEINE SULFINIC ACID DECARBOXYLASE"/>
    <property type="match status" value="1"/>
</dbReference>
<dbReference type="SUPFAM" id="SSF53383">
    <property type="entry name" value="PLP-dependent transferases"/>
    <property type="match status" value="1"/>
</dbReference>
<dbReference type="EMBL" id="CP036274">
    <property type="protein sequence ID" value="QDU30715.1"/>
    <property type="molecule type" value="Genomic_DNA"/>
</dbReference>
<dbReference type="GO" id="GO:0033983">
    <property type="term" value="F:diaminobutyrate decarboxylase activity"/>
    <property type="evidence" value="ECO:0007669"/>
    <property type="project" value="UniProtKB-EC"/>
</dbReference>
<dbReference type="OrthoDB" id="3335676at2"/>
<comment type="cofactor">
    <cofactor evidence="1 6 7">
        <name>pyridoxal 5'-phosphate</name>
        <dbReference type="ChEBI" id="CHEBI:597326"/>
    </cofactor>
</comment>
<evidence type="ECO:0000256" key="4">
    <source>
        <dbReference type="ARBA" id="ARBA00022898"/>
    </source>
</evidence>
<evidence type="ECO:0000313" key="9">
    <source>
        <dbReference type="Proteomes" id="UP000315017"/>
    </source>
</evidence>
<accession>A0A517YKG9</accession>
<evidence type="ECO:0000256" key="2">
    <source>
        <dbReference type="ARBA" id="ARBA00009533"/>
    </source>
</evidence>
<dbReference type="AlphaFoldDB" id="A0A517YKG9"/>
<dbReference type="KEGG" id="aagg:ETAA8_58630"/>
<dbReference type="Gene3D" id="3.40.640.10">
    <property type="entry name" value="Type I PLP-dependent aspartate aminotransferase-like (Major domain)"/>
    <property type="match status" value="1"/>
</dbReference>
<dbReference type="RefSeq" id="WP_145096637.1">
    <property type="nucleotide sequence ID" value="NZ_CP036274.1"/>
</dbReference>
<feature type="modified residue" description="N6-(pyridoxal phosphate)lysine" evidence="6">
    <location>
        <position position="338"/>
    </location>
</feature>
<evidence type="ECO:0000256" key="1">
    <source>
        <dbReference type="ARBA" id="ARBA00001933"/>
    </source>
</evidence>
<keyword evidence="5 7" id="KW-0456">Lyase</keyword>
<sequence length="547" mass="59575">MSRYHELLEQLRQAFPAPVSNPVHDGYVVFSLLKALDRVDALKTQAPILGTPRLPDYAAAGLSQLPACGSSLEEVIPELVRCLDGQLIFGHPRSQVNVVAHPSIASIIGVVLPSMYNPNLCSDETNLGFSEAEVRVAAMTAQLVGYDAANAGGLFTFGGTGTLLYGIKIGLEKAIPDVFERGLQQPAVVLCSQQSHYAAATAAGWLGLGQQSVVRVKTHPNNSLEIAALEVAFRDAHAAGQRIAAIVATMGTTDAFGVDDLAGIYGLRERLIDELKLDYRPHIHADAVIGWAWAVFNDYDFSANTLGFRGRTLRALAATQHAMQHLKLADSVGIDFHKTGFAPYISSLFLLRDRADFSQIVRDRATTPYLFHSGEYHPGLFSLETSRSATGVMAALANLLLLGREGFQTLIGHAVEMAELLREQIGARPELSVMNDQNYGPVTLFRAYPRGTDTFLVKQREQHDPTYREQLRQNNELNRLIYERVHAEAMAGRGVALGYTGEYRTADCGEPISALKSYVLSPFADEGRMGSVISHVLAAREQLLTSS</sequence>
<keyword evidence="9" id="KW-1185">Reference proteome</keyword>
<gene>
    <name evidence="8" type="primary">ddc</name>
    <name evidence="8" type="ORF">ETAA8_58630</name>
</gene>
<proteinExistence type="inferred from homology"/>
<comment type="similarity">
    <text evidence="2 7">Belongs to the group II decarboxylase family.</text>
</comment>
<dbReference type="InterPro" id="IPR015421">
    <property type="entry name" value="PyrdxlP-dep_Trfase_major"/>
</dbReference>
<keyword evidence="3" id="KW-0210">Decarboxylase</keyword>
<name>A0A517YKG9_9BACT</name>
<dbReference type="Proteomes" id="UP000315017">
    <property type="component" value="Chromosome"/>
</dbReference>
<dbReference type="Gene3D" id="3.90.1150.10">
    <property type="entry name" value="Aspartate Aminotransferase, domain 1"/>
    <property type="match status" value="1"/>
</dbReference>
<dbReference type="InterPro" id="IPR002129">
    <property type="entry name" value="PyrdxlP-dep_de-COase"/>
</dbReference>